<dbReference type="InterPro" id="IPR023806">
    <property type="entry name" value="CHP03905"/>
</dbReference>
<gene>
    <name evidence="7" type="ORF">E4633_14905</name>
</gene>
<accession>A0A4S1CEZ0</accession>
<evidence type="ECO:0000256" key="1">
    <source>
        <dbReference type="ARBA" id="ARBA00007405"/>
    </source>
</evidence>
<evidence type="ECO:0000313" key="7">
    <source>
        <dbReference type="EMBL" id="TGU71596.1"/>
    </source>
</evidence>
<evidence type="ECO:0000256" key="4">
    <source>
        <dbReference type="ARBA" id="ARBA00022741"/>
    </source>
</evidence>
<keyword evidence="8" id="KW-1185">Reference proteome</keyword>
<sequence>MKVSYKTSGSCASRIDIEIEDGVIVSTHFVDGCAGNTQAVAALVRGMAVTEAIERLKGIACQGDTSCPDQLARALEQAQCSTIPS</sequence>
<organism evidence="7 8">
    <name type="scientific">Geomonas terrae</name>
    <dbReference type="NCBI Taxonomy" id="2562681"/>
    <lineage>
        <taxon>Bacteria</taxon>
        <taxon>Pseudomonadati</taxon>
        <taxon>Thermodesulfobacteriota</taxon>
        <taxon>Desulfuromonadia</taxon>
        <taxon>Geobacterales</taxon>
        <taxon>Geobacteraceae</taxon>
        <taxon>Geomonas</taxon>
    </lineage>
</organism>
<dbReference type="RefSeq" id="WP_129126426.1">
    <property type="nucleotide sequence ID" value="NZ_SRSC01000003.1"/>
</dbReference>
<dbReference type="NCBIfam" id="TIGR03905">
    <property type="entry name" value="TIGR03905_4_Cys"/>
    <property type="match status" value="1"/>
</dbReference>
<dbReference type="GO" id="GO:0004748">
    <property type="term" value="F:ribonucleoside-diphosphate reductase activity, thioredoxin disulfide as acceptor"/>
    <property type="evidence" value="ECO:0007669"/>
    <property type="project" value="UniProtKB-EC"/>
</dbReference>
<reference evidence="7 8" key="1">
    <citation type="submission" date="2019-04" db="EMBL/GenBank/DDBJ databases">
        <title>Geobacter oryzae sp. nov., ferric-reducing bacteria isolated from paddy soil.</title>
        <authorList>
            <person name="Xu Z."/>
            <person name="Masuda Y."/>
            <person name="Itoh H."/>
            <person name="Senoo K."/>
        </authorList>
    </citation>
    <scope>NUCLEOTIDE SEQUENCE [LARGE SCALE GENOMIC DNA]</scope>
    <source>
        <strain evidence="7 8">Red111</strain>
    </source>
</reference>
<dbReference type="GO" id="GO:0071897">
    <property type="term" value="P:DNA biosynthetic process"/>
    <property type="evidence" value="ECO:0007669"/>
    <property type="project" value="UniProtKB-KW"/>
</dbReference>
<keyword evidence="4" id="KW-0547">Nucleotide-binding</keyword>
<dbReference type="AlphaFoldDB" id="A0A4S1CEZ0"/>
<dbReference type="EMBL" id="SRSC01000003">
    <property type="protein sequence ID" value="TGU71596.1"/>
    <property type="molecule type" value="Genomic_DNA"/>
</dbReference>
<evidence type="ECO:0000313" key="8">
    <source>
        <dbReference type="Proteomes" id="UP000306416"/>
    </source>
</evidence>
<evidence type="ECO:0000259" key="6">
    <source>
        <dbReference type="Pfam" id="PF12637"/>
    </source>
</evidence>
<name>A0A4S1CEZ0_9BACT</name>
<dbReference type="InterPro" id="IPR024434">
    <property type="entry name" value="TSCPD_dom"/>
</dbReference>
<evidence type="ECO:0000256" key="5">
    <source>
        <dbReference type="ARBA" id="ARBA00047754"/>
    </source>
</evidence>
<comment type="catalytic activity">
    <reaction evidence="5">
        <text>a 2'-deoxyribonucleoside 5'-diphosphate + [thioredoxin]-disulfide + H2O = a ribonucleoside 5'-diphosphate + [thioredoxin]-dithiol</text>
        <dbReference type="Rhea" id="RHEA:23252"/>
        <dbReference type="Rhea" id="RHEA-COMP:10698"/>
        <dbReference type="Rhea" id="RHEA-COMP:10700"/>
        <dbReference type="ChEBI" id="CHEBI:15377"/>
        <dbReference type="ChEBI" id="CHEBI:29950"/>
        <dbReference type="ChEBI" id="CHEBI:50058"/>
        <dbReference type="ChEBI" id="CHEBI:57930"/>
        <dbReference type="ChEBI" id="CHEBI:73316"/>
        <dbReference type="EC" id="1.17.4.1"/>
    </reaction>
</comment>
<proteinExistence type="inferred from homology"/>
<dbReference type="Pfam" id="PF12637">
    <property type="entry name" value="TSCPD"/>
    <property type="match status" value="1"/>
</dbReference>
<evidence type="ECO:0000256" key="3">
    <source>
        <dbReference type="ARBA" id="ARBA00022634"/>
    </source>
</evidence>
<comment type="caution">
    <text evidence="7">The sequence shown here is derived from an EMBL/GenBank/DDBJ whole genome shotgun (WGS) entry which is preliminary data.</text>
</comment>
<protein>
    <recommendedName>
        <fullName evidence="2">ribonucleoside-diphosphate reductase</fullName>
        <ecNumber evidence="2">1.17.4.1</ecNumber>
    </recommendedName>
</protein>
<keyword evidence="3" id="KW-0237">DNA synthesis</keyword>
<feature type="domain" description="TSCPD" evidence="6">
    <location>
        <begin position="5"/>
        <end position="78"/>
    </location>
</feature>
<comment type="similarity">
    <text evidence="1">Belongs to the ribonucleoside diphosphate reductase class-2 family.</text>
</comment>
<evidence type="ECO:0000256" key="2">
    <source>
        <dbReference type="ARBA" id="ARBA00012274"/>
    </source>
</evidence>
<dbReference type="GO" id="GO:0000166">
    <property type="term" value="F:nucleotide binding"/>
    <property type="evidence" value="ECO:0007669"/>
    <property type="project" value="UniProtKB-KW"/>
</dbReference>
<dbReference type="Proteomes" id="UP000306416">
    <property type="component" value="Unassembled WGS sequence"/>
</dbReference>
<dbReference type="EC" id="1.17.4.1" evidence="2"/>